<dbReference type="Gene3D" id="3.30.465.10">
    <property type="match status" value="1"/>
</dbReference>
<keyword evidence="5 7" id="KW-0560">Oxidoreductase</keyword>
<evidence type="ECO:0000256" key="3">
    <source>
        <dbReference type="ARBA" id="ARBA00022630"/>
    </source>
</evidence>
<comment type="similarity">
    <text evidence="2">Belongs to the oxygen-dependent FAD-linked oxidoreductase family.</text>
</comment>
<dbReference type="SUPFAM" id="SSF56176">
    <property type="entry name" value="FAD-binding/transporter-associated domain-like"/>
    <property type="match status" value="1"/>
</dbReference>
<dbReference type="PROSITE" id="PS51387">
    <property type="entry name" value="FAD_PCMH"/>
    <property type="match status" value="1"/>
</dbReference>
<dbReference type="RefSeq" id="WP_127096384.1">
    <property type="nucleotide sequence ID" value="NZ_CP031423.1"/>
</dbReference>
<dbReference type="AlphaFoldDB" id="A0A3S9WCT9"/>
<accession>A0A3S9WCT9</accession>
<dbReference type="PANTHER" id="PTHR42973">
    <property type="entry name" value="BINDING OXIDOREDUCTASE, PUTATIVE (AFU_ORTHOLOGUE AFUA_1G17690)-RELATED"/>
    <property type="match status" value="1"/>
</dbReference>
<evidence type="ECO:0000256" key="5">
    <source>
        <dbReference type="ARBA" id="ARBA00023002"/>
    </source>
</evidence>
<sequence length="463" mass="47826">MTAIDTADTDTRLRRVREALGDRLVTATDAGYDELRTPWNVAIDQRPLAVVRPESTREVIDVVRAASAAGLRVAPQATGHMAAGLSATDLSEVILVDMSALRSVTVDPTGRTARIDGGATWNDVLAQTAPHGLTALHGSAGSVGVVGYLLGGGLSFYGRAHGLAVGDVRAIEVVTADGSLHRAGPDEDAELFWALRGGSGAFGVVVALTISLRPLATVVAGMLLWDASRADEVTRAWSAWTRTAPDEATTALRIMNFPPMPDLPPFLSGRSVVVIDGAILGSDAAASALLGPLRALAPEVDTFARIPSADLIGVHMDPPGPAPAVTAHSVLDGLPAAAADAFVEAGSIPGIFVSELRHIGGAFAQSPAGGGAVASLPGEYIMHTIAIVPAPEMASPLTTAVREGVGLLDRWRIDALALTFIDAPDEDRALGFGPAARRLQTLKGILDPGDLFVAGNPVAQPRR</sequence>
<keyword evidence="3" id="KW-0285">Flavoprotein</keyword>
<name>A0A3S9WCT9_9MICO</name>
<dbReference type="EMBL" id="CP031423">
    <property type="protein sequence ID" value="AZS37886.1"/>
    <property type="molecule type" value="Genomic_DNA"/>
</dbReference>
<evidence type="ECO:0000313" key="8">
    <source>
        <dbReference type="Proteomes" id="UP000276888"/>
    </source>
</evidence>
<protein>
    <submittedName>
        <fullName evidence="7">Mitomycin radical oxidase</fullName>
        <ecNumber evidence="7">1.5.3.-</ecNumber>
    </submittedName>
</protein>
<dbReference type="KEGG" id="mlv:CVS47_02533"/>
<evidence type="ECO:0000256" key="1">
    <source>
        <dbReference type="ARBA" id="ARBA00001974"/>
    </source>
</evidence>
<dbReference type="PANTHER" id="PTHR42973:SF39">
    <property type="entry name" value="FAD-BINDING PCMH-TYPE DOMAIN-CONTAINING PROTEIN"/>
    <property type="match status" value="1"/>
</dbReference>
<keyword evidence="8" id="KW-1185">Reference proteome</keyword>
<dbReference type="EC" id="1.5.3.-" evidence="7"/>
<dbReference type="InterPro" id="IPR050416">
    <property type="entry name" value="FAD-linked_Oxidoreductase"/>
</dbReference>
<dbReference type="Proteomes" id="UP000276888">
    <property type="component" value="Chromosome"/>
</dbReference>
<dbReference type="InterPro" id="IPR016169">
    <property type="entry name" value="FAD-bd_PCMH_sub2"/>
</dbReference>
<dbReference type="InterPro" id="IPR006094">
    <property type="entry name" value="Oxid_FAD_bind_N"/>
</dbReference>
<dbReference type="InterPro" id="IPR016166">
    <property type="entry name" value="FAD-bd_PCMH"/>
</dbReference>
<dbReference type="OrthoDB" id="9775082at2"/>
<feature type="domain" description="FAD-binding PCMH-type" evidence="6">
    <location>
        <begin position="43"/>
        <end position="215"/>
    </location>
</feature>
<keyword evidence="4" id="KW-0274">FAD</keyword>
<reference evidence="7 8" key="1">
    <citation type="submission" date="2018-08" db="EMBL/GenBank/DDBJ databases">
        <title>Microbacterium lemovicicum sp. nov., a bacterium isolated from a natural uranium-rich soil.</title>
        <authorList>
            <person name="ORTET P."/>
        </authorList>
    </citation>
    <scope>NUCLEOTIDE SEQUENCE [LARGE SCALE GENOMIC DNA]</scope>
    <source>
        <strain evidence="7 8">Viu22</strain>
    </source>
</reference>
<evidence type="ECO:0000259" key="6">
    <source>
        <dbReference type="PROSITE" id="PS51387"/>
    </source>
</evidence>
<evidence type="ECO:0000313" key="7">
    <source>
        <dbReference type="EMBL" id="AZS37886.1"/>
    </source>
</evidence>
<dbReference type="InterPro" id="IPR016167">
    <property type="entry name" value="FAD-bd_PCMH_sub1"/>
</dbReference>
<dbReference type="Pfam" id="PF01565">
    <property type="entry name" value="FAD_binding_4"/>
    <property type="match status" value="1"/>
</dbReference>
<dbReference type="GO" id="GO:0016491">
    <property type="term" value="F:oxidoreductase activity"/>
    <property type="evidence" value="ECO:0007669"/>
    <property type="project" value="UniProtKB-KW"/>
</dbReference>
<organism evidence="7 8">
    <name type="scientific">Microbacterium lemovicicum</name>
    <dbReference type="NCBI Taxonomy" id="1072463"/>
    <lineage>
        <taxon>Bacteria</taxon>
        <taxon>Bacillati</taxon>
        <taxon>Actinomycetota</taxon>
        <taxon>Actinomycetes</taxon>
        <taxon>Micrococcales</taxon>
        <taxon>Microbacteriaceae</taxon>
        <taxon>Microbacterium</taxon>
    </lineage>
</organism>
<dbReference type="Gene3D" id="3.40.462.20">
    <property type="match status" value="1"/>
</dbReference>
<gene>
    <name evidence="7" type="primary">mcrA</name>
    <name evidence="7" type="ORF">CVS47_02533</name>
</gene>
<proteinExistence type="inferred from homology"/>
<dbReference type="InterPro" id="IPR006093">
    <property type="entry name" value="Oxy_OxRdtase_FAD_BS"/>
</dbReference>
<dbReference type="GO" id="GO:0071949">
    <property type="term" value="F:FAD binding"/>
    <property type="evidence" value="ECO:0007669"/>
    <property type="project" value="InterPro"/>
</dbReference>
<dbReference type="Gene3D" id="3.30.43.10">
    <property type="entry name" value="Uridine Diphospho-n-acetylenolpyruvylglucosamine Reductase, domain 2"/>
    <property type="match status" value="1"/>
</dbReference>
<dbReference type="InterPro" id="IPR036318">
    <property type="entry name" value="FAD-bd_PCMH-like_sf"/>
</dbReference>
<evidence type="ECO:0000256" key="2">
    <source>
        <dbReference type="ARBA" id="ARBA00005466"/>
    </source>
</evidence>
<evidence type="ECO:0000256" key="4">
    <source>
        <dbReference type="ARBA" id="ARBA00022827"/>
    </source>
</evidence>
<dbReference type="PROSITE" id="PS00862">
    <property type="entry name" value="OX2_COVAL_FAD"/>
    <property type="match status" value="1"/>
</dbReference>
<comment type="cofactor">
    <cofactor evidence="1">
        <name>FAD</name>
        <dbReference type="ChEBI" id="CHEBI:57692"/>
    </cofactor>
</comment>